<evidence type="ECO:0000313" key="3">
    <source>
        <dbReference type="EMBL" id="GID77178.1"/>
    </source>
</evidence>
<dbReference type="PANTHER" id="PTHR43540">
    <property type="entry name" value="PEROXYUREIDOACRYLATE/UREIDOACRYLATE AMIDOHYDROLASE-RELATED"/>
    <property type="match status" value="1"/>
</dbReference>
<organism evidence="3 4">
    <name type="scientific">Paractinoplanes deccanensis</name>
    <dbReference type="NCBI Taxonomy" id="113561"/>
    <lineage>
        <taxon>Bacteria</taxon>
        <taxon>Bacillati</taxon>
        <taxon>Actinomycetota</taxon>
        <taxon>Actinomycetes</taxon>
        <taxon>Micromonosporales</taxon>
        <taxon>Micromonosporaceae</taxon>
        <taxon>Paractinoplanes</taxon>
    </lineage>
</organism>
<dbReference type="Proteomes" id="UP000609879">
    <property type="component" value="Unassembled WGS sequence"/>
</dbReference>
<evidence type="ECO:0000256" key="1">
    <source>
        <dbReference type="ARBA" id="ARBA00022801"/>
    </source>
</evidence>
<dbReference type="RefSeq" id="WP_239169147.1">
    <property type="nucleotide sequence ID" value="NZ_BAAABO010000002.1"/>
</dbReference>
<dbReference type="CDD" id="cd00431">
    <property type="entry name" value="cysteine_hydrolases"/>
    <property type="match status" value="1"/>
</dbReference>
<comment type="caution">
    <text evidence="3">The sequence shown here is derived from an EMBL/GenBank/DDBJ whole genome shotgun (WGS) entry which is preliminary data.</text>
</comment>
<feature type="domain" description="Isochorismatase-like" evidence="2">
    <location>
        <begin position="42"/>
        <end position="224"/>
    </location>
</feature>
<keyword evidence="4" id="KW-1185">Reference proteome</keyword>
<proteinExistence type="predicted"/>
<evidence type="ECO:0000313" key="4">
    <source>
        <dbReference type="Proteomes" id="UP000609879"/>
    </source>
</evidence>
<dbReference type="Gene3D" id="3.40.50.850">
    <property type="entry name" value="Isochorismatase-like"/>
    <property type="match status" value="1"/>
</dbReference>
<gene>
    <name evidence="3" type="ORF">Ade02nite_58190</name>
</gene>
<protein>
    <submittedName>
        <fullName evidence="3">Isochorismatase</fullName>
    </submittedName>
</protein>
<dbReference type="EMBL" id="BOMI01000115">
    <property type="protein sequence ID" value="GID77178.1"/>
    <property type="molecule type" value="Genomic_DNA"/>
</dbReference>
<dbReference type="SUPFAM" id="SSF52499">
    <property type="entry name" value="Isochorismatase-like hydrolases"/>
    <property type="match status" value="1"/>
</dbReference>
<sequence length="236" mass="24753">MAASREDRPAELREGRPAELREGRPVALHEAQLAALRGMEPALIVVDVQRSFADPEMIADYEPDFDAVAAAVKATGALVNAARAAGVTVAWVELGSDPAQPWRASQWLRTGDPAAPYGPEEPCVAGTPGAQWYGTGPADGEIRVVKRGYSGFLGTDLEAALREAGIGWVAVCGLTTECCVAATATDAFQLGWPVLLPVDAVAAYQREVHESSLSALAMNVAVLTGGDELADLWVTA</sequence>
<name>A0ABQ3YB22_9ACTN</name>
<reference evidence="3 4" key="1">
    <citation type="submission" date="2021-01" db="EMBL/GenBank/DDBJ databases">
        <title>Whole genome shotgun sequence of Actinoplanes deccanensis NBRC 13994.</title>
        <authorList>
            <person name="Komaki H."/>
            <person name="Tamura T."/>
        </authorList>
    </citation>
    <scope>NUCLEOTIDE SEQUENCE [LARGE SCALE GENOMIC DNA]</scope>
    <source>
        <strain evidence="3 4">NBRC 13994</strain>
    </source>
</reference>
<accession>A0ABQ3YB22</accession>
<dbReference type="InterPro" id="IPR036380">
    <property type="entry name" value="Isochorismatase-like_sf"/>
</dbReference>
<dbReference type="InterPro" id="IPR000868">
    <property type="entry name" value="Isochorismatase-like_dom"/>
</dbReference>
<dbReference type="InterPro" id="IPR050272">
    <property type="entry name" value="Isochorismatase-like_hydrls"/>
</dbReference>
<keyword evidence="1" id="KW-0378">Hydrolase</keyword>
<dbReference type="Pfam" id="PF00857">
    <property type="entry name" value="Isochorismatase"/>
    <property type="match status" value="1"/>
</dbReference>
<evidence type="ECO:0000259" key="2">
    <source>
        <dbReference type="Pfam" id="PF00857"/>
    </source>
</evidence>